<dbReference type="SMART" id="SM01118">
    <property type="entry name" value="CYTH"/>
    <property type="match status" value="1"/>
</dbReference>
<dbReference type="EMBL" id="POUB01000069">
    <property type="protein sequence ID" value="PZF98813.1"/>
    <property type="molecule type" value="Genomic_DNA"/>
</dbReference>
<dbReference type="RefSeq" id="WP_111134424.1">
    <property type="nucleotide sequence ID" value="NZ_POUB01000069.1"/>
</dbReference>
<dbReference type="Proteomes" id="UP000248749">
    <property type="component" value="Unassembled WGS sequence"/>
</dbReference>
<dbReference type="AlphaFoldDB" id="A0A2W2E1F9"/>
<dbReference type="Pfam" id="PF05235">
    <property type="entry name" value="CHAD"/>
    <property type="match status" value="1"/>
</dbReference>
<dbReference type="Gene3D" id="1.40.20.10">
    <property type="entry name" value="CHAD domain"/>
    <property type="match status" value="1"/>
</dbReference>
<dbReference type="InterPro" id="IPR038186">
    <property type="entry name" value="CHAD_dom_sf"/>
</dbReference>
<dbReference type="Gene3D" id="2.40.320.10">
    <property type="entry name" value="Hypothetical Protein Pfu-838710-001"/>
    <property type="match status" value="1"/>
</dbReference>
<dbReference type="InterPro" id="IPR007899">
    <property type="entry name" value="CHAD_dom"/>
</dbReference>
<dbReference type="PANTHER" id="PTHR39339">
    <property type="entry name" value="SLR1444 PROTEIN"/>
    <property type="match status" value="1"/>
</dbReference>
<organism evidence="2 3">
    <name type="scientific">Micromonospora deserti</name>
    <dbReference type="NCBI Taxonomy" id="2070366"/>
    <lineage>
        <taxon>Bacteria</taxon>
        <taxon>Bacillati</taxon>
        <taxon>Actinomycetota</taxon>
        <taxon>Actinomycetes</taxon>
        <taxon>Micromonosporales</taxon>
        <taxon>Micromonosporaceae</taxon>
        <taxon>Micromonospora</taxon>
    </lineage>
</organism>
<dbReference type="Pfam" id="PF01928">
    <property type="entry name" value="CYTH"/>
    <property type="match status" value="1"/>
</dbReference>
<evidence type="ECO:0000259" key="1">
    <source>
        <dbReference type="PROSITE" id="PS51708"/>
    </source>
</evidence>
<reference evidence="2 3" key="1">
    <citation type="submission" date="2018-01" db="EMBL/GenBank/DDBJ databases">
        <title>Draft genome sequence of Salinispora sp. 13K206.</title>
        <authorList>
            <person name="Sahin N."/>
            <person name="Saygin H."/>
            <person name="Ay H."/>
        </authorList>
    </citation>
    <scope>NUCLEOTIDE SEQUENCE [LARGE SCALE GENOMIC DNA]</scope>
    <source>
        <strain evidence="2 3">13K206</strain>
    </source>
</reference>
<dbReference type="SMART" id="SM00880">
    <property type="entry name" value="CHAD"/>
    <property type="match status" value="1"/>
</dbReference>
<dbReference type="PROSITE" id="PS51708">
    <property type="entry name" value="CHAD"/>
    <property type="match status" value="1"/>
</dbReference>
<dbReference type="PANTHER" id="PTHR39339:SF1">
    <property type="entry name" value="CHAD DOMAIN-CONTAINING PROTEIN"/>
    <property type="match status" value="1"/>
</dbReference>
<proteinExistence type="predicted"/>
<feature type="domain" description="CHAD" evidence="1">
    <location>
        <begin position="210"/>
        <end position="502"/>
    </location>
</feature>
<dbReference type="CDD" id="cd07374">
    <property type="entry name" value="CYTH-like_Pase"/>
    <property type="match status" value="1"/>
</dbReference>
<dbReference type="InterPro" id="IPR023577">
    <property type="entry name" value="CYTH_domain"/>
</dbReference>
<evidence type="ECO:0000313" key="2">
    <source>
        <dbReference type="EMBL" id="PZF98813.1"/>
    </source>
</evidence>
<gene>
    <name evidence="2" type="ORF">C1I99_12670</name>
</gene>
<dbReference type="OrthoDB" id="9777271at2"/>
<protein>
    <submittedName>
        <fullName evidence="2">CHAD domain containing protein</fullName>
    </submittedName>
</protein>
<dbReference type="SUPFAM" id="SSF55154">
    <property type="entry name" value="CYTH-like phosphatases"/>
    <property type="match status" value="1"/>
</dbReference>
<sequence>MVEEERKYEVAEGFVLPDLSASARPGGGVRALPAVTLVATYLDTADLRLARAGVSLRHREGDELPWTVKLPTGSPGIRHEISRAGAGGVPPVELVELVTVFHRGAPLAPAAVVRTVRRAYEVHDPAGGVLAEVVDDRVTVLDSAGVTTAGWRELEVERKAGDGALLDRIGVVLREAGARAGSFVPKHVRALGMAARGEPDLVAPAGLPAAPTAGAVVTEAVRREVRRLLAHDPLVRLRAPVGDDDTAVHQMRVACRRLRGDLKTFAPLLRPGWARPLRAELGWLAESLGAARDAEVLRERLRRTAGADPTSPLDPAAVDRLDAALAARQDEAMVGVDAALRSPRYLALVDALVLAARTPRLTPPAQAAAGRVLPALVAKPWRKLAGAGGREGGAGALDPLGPDERWHDVRKDGKRARSAVTAVAPVLGGEAVRLGRALARVQDLLGEHQDAVVAAQTWLAVADDQPQNHRLAVTAGRLVERERATVRRVRAEFPGAWRRASRQRRTRWLS</sequence>
<name>A0A2W2E1F9_9ACTN</name>
<evidence type="ECO:0000313" key="3">
    <source>
        <dbReference type="Proteomes" id="UP000248749"/>
    </source>
</evidence>
<dbReference type="InterPro" id="IPR033469">
    <property type="entry name" value="CYTH-like_dom_sf"/>
</dbReference>
<keyword evidence="3" id="KW-1185">Reference proteome</keyword>
<accession>A0A2W2E1F9</accession>
<comment type="caution">
    <text evidence="2">The sequence shown here is derived from an EMBL/GenBank/DDBJ whole genome shotgun (WGS) entry which is preliminary data.</text>
</comment>